<proteinExistence type="predicted"/>
<accession>A0A8J5HFK4</accession>
<evidence type="ECO:0000313" key="2">
    <source>
        <dbReference type="Proteomes" id="UP000734854"/>
    </source>
</evidence>
<organism evidence="1 2">
    <name type="scientific">Zingiber officinale</name>
    <name type="common">Ginger</name>
    <name type="synonym">Amomum zingiber</name>
    <dbReference type="NCBI Taxonomy" id="94328"/>
    <lineage>
        <taxon>Eukaryota</taxon>
        <taxon>Viridiplantae</taxon>
        <taxon>Streptophyta</taxon>
        <taxon>Embryophyta</taxon>
        <taxon>Tracheophyta</taxon>
        <taxon>Spermatophyta</taxon>
        <taxon>Magnoliopsida</taxon>
        <taxon>Liliopsida</taxon>
        <taxon>Zingiberales</taxon>
        <taxon>Zingiberaceae</taxon>
        <taxon>Zingiber</taxon>
    </lineage>
</organism>
<sequence>MRYSFDHHCLRCCPTVGRDLLPIQQDAAPIWPILSVSRPQTLLWLRQDDTVVVFRLLHTGGYRSGLRVSASAICRQFIVQSIISGSHFPQL</sequence>
<keyword evidence="2" id="KW-1185">Reference proteome</keyword>
<reference evidence="1 2" key="1">
    <citation type="submission" date="2020-08" db="EMBL/GenBank/DDBJ databases">
        <title>Plant Genome Project.</title>
        <authorList>
            <person name="Zhang R.-G."/>
        </authorList>
    </citation>
    <scope>NUCLEOTIDE SEQUENCE [LARGE SCALE GENOMIC DNA]</scope>
    <source>
        <tissue evidence="1">Rhizome</tissue>
    </source>
</reference>
<evidence type="ECO:0000313" key="1">
    <source>
        <dbReference type="EMBL" id="KAG6523346.1"/>
    </source>
</evidence>
<protein>
    <submittedName>
        <fullName evidence="1">Uncharacterized protein</fullName>
    </submittedName>
</protein>
<comment type="caution">
    <text evidence="1">The sequence shown here is derived from an EMBL/GenBank/DDBJ whole genome shotgun (WGS) entry which is preliminary data.</text>
</comment>
<gene>
    <name evidence="1" type="ORF">ZIOFF_013202</name>
</gene>
<name>A0A8J5HFK4_ZINOF</name>
<dbReference type="EMBL" id="JACMSC010000004">
    <property type="protein sequence ID" value="KAG6523346.1"/>
    <property type="molecule type" value="Genomic_DNA"/>
</dbReference>
<dbReference type="Proteomes" id="UP000734854">
    <property type="component" value="Unassembled WGS sequence"/>
</dbReference>
<dbReference type="AlphaFoldDB" id="A0A8J5HFK4"/>